<evidence type="ECO:0000256" key="1">
    <source>
        <dbReference type="ARBA" id="ARBA00004533"/>
    </source>
</evidence>
<dbReference type="GO" id="GO:0005886">
    <property type="term" value="C:plasma membrane"/>
    <property type="evidence" value="ECO:0007669"/>
    <property type="project" value="UniProtKB-SubCell"/>
</dbReference>
<gene>
    <name evidence="11" type="ORF">FU658_12450</name>
</gene>
<comment type="subcellular location">
    <subcellularLocation>
        <location evidence="1">Cell inner membrane</location>
    </subcellularLocation>
</comment>
<sequence>MRWILGVLVLLLALAVAVVAFAPAGFALGYLRDNSNGSLDYTDARGTLWRGAASGVTLNGEALGEVAWTLSPMAALRSRIDAQVRVDGPQGSGTGRIRRHDDNLLINDVDADLPATLLSQLLAHEGLVPQGRLTLQLEELTLRGRLPQSASGQLRWVDARVSGTVHAELGELLAEFSSVSEGRLDGVLSDAGGPLGLEGLFHVSWLGYGVEMILTPRTPALADALARIGQPDGGGSRFYAVEGRWLAPAAAPPGG</sequence>
<evidence type="ECO:0000256" key="2">
    <source>
        <dbReference type="ARBA" id="ARBA00007208"/>
    </source>
</evidence>
<dbReference type="InterPro" id="IPR022792">
    <property type="entry name" value="T2SS_protein-GspN"/>
</dbReference>
<keyword evidence="5" id="KW-1003">Cell membrane</keyword>
<evidence type="ECO:0000256" key="6">
    <source>
        <dbReference type="ARBA" id="ARBA00022519"/>
    </source>
</evidence>
<keyword evidence="9" id="KW-0472">Membrane</keyword>
<dbReference type="RefSeq" id="WP_147892367.1">
    <property type="nucleotide sequence ID" value="NZ_VRTS01000009.1"/>
</dbReference>
<evidence type="ECO:0000256" key="9">
    <source>
        <dbReference type="ARBA" id="ARBA00023136"/>
    </source>
</evidence>
<comment type="caution">
    <text evidence="11">The sequence shown here is derived from an EMBL/GenBank/DDBJ whole genome shotgun (WGS) entry which is preliminary data.</text>
</comment>
<accession>A0A5C8KM52</accession>
<comment type="similarity">
    <text evidence="2">Belongs to the GSP N family.</text>
</comment>
<reference evidence="11 12" key="1">
    <citation type="submission" date="2019-08" db="EMBL/GenBank/DDBJ databases">
        <authorList>
            <person name="Karlyshev A.V."/>
        </authorList>
    </citation>
    <scope>NUCLEOTIDE SEQUENCE [LARGE SCALE GENOMIC DNA]</scope>
    <source>
        <strain evidence="11 12">Alg18-2.2</strain>
    </source>
</reference>
<keyword evidence="8" id="KW-0653">Protein transport</keyword>
<dbReference type="Pfam" id="PF01203">
    <property type="entry name" value="T2SSN"/>
    <property type="match status" value="1"/>
</dbReference>
<keyword evidence="6" id="KW-0997">Cell inner membrane</keyword>
<evidence type="ECO:0000313" key="11">
    <source>
        <dbReference type="EMBL" id="TXK60576.1"/>
    </source>
</evidence>
<evidence type="ECO:0000256" key="7">
    <source>
        <dbReference type="ARBA" id="ARBA00022692"/>
    </source>
</evidence>
<keyword evidence="7" id="KW-0812">Transmembrane</keyword>
<organism evidence="11 12">
    <name type="scientific">Alkalisalibacterium limincola</name>
    <dbReference type="NCBI Taxonomy" id="2699169"/>
    <lineage>
        <taxon>Bacteria</taxon>
        <taxon>Pseudomonadati</taxon>
        <taxon>Pseudomonadota</taxon>
        <taxon>Gammaproteobacteria</taxon>
        <taxon>Lysobacterales</taxon>
        <taxon>Lysobacteraceae</taxon>
        <taxon>Alkalisalibacterium</taxon>
    </lineage>
</organism>
<evidence type="ECO:0000256" key="3">
    <source>
        <dbReference type="ARBA" id="ARBA00021563"/>
    </source>
</evidence>
<keyword evidence="12" id="KW-1185">Reference proteome</keyword>
<evidence type="ECO:0000256" key="4">
    <source>
        <dbReference type="ARBA" id="ARBA00022448"/>
    </source>
</evidence>
<evidence type="ECO:0000256" key="8">
    <source>
        <dbReference type="ARBA" id="ARBA00022927"/>
    </source>
</evidence>
<proteinExistence type="inferred from homology"/>
<keyword evidence="4" id="KW-0813">Transport</keyword>
<evidence type="ECO:0000256" key="10">
    <source>
        <dbReference type="ARBA" id="ARBA00030772"/>
    </source>
</evidence>
<dbReference type="InterPro" id="IPR000645">
    <property type="entry name" value="T2SS_GspN_CS"/>
</dbReference>
<dbReference type="Proteomes" id="UP000321248">
    <property type="component" value="Unassembled WGS sequence"/>
</dbReference>
<evidence type="ECO:0000256" key="5">
    <source>
        <dbReference type="ARBA" id="ARBA00022475"/>
    </source>
</evidence>
<dbReference type="EMBL" id="VRTS01000009">
    <property type="protein sequence ID" value="TXK60576.1"/>
    <property type="molecule type" value="Genomic_DNA"/>
</dbReference>
<evidence type="ECO:0000313" key="12">
    <source>
        <dbReference type="Proteomes" id="UP000321248"/>
    </source>
</evidence>
<name>A0A5C8KM52_9GAMM</name>
<protein>
    <recommendedName>
        <fullName evidence="3">Type II secretion system protein N</fullName>
    </recommendedName>
    <alternativeName>
        <fullName evidence="10">General secretion pathway protein N</fullName>
    </alternativeName>
</protein>
<dbReference type="GO" id="GO:0015627">
    <property type="term" value="C:type II protein secretion system complex"/>
    <property type="evidence" value="ECO:0007669"/>
    <property type="project" value="InterPro"/>
</dbReference>
<dbReference type="PROSITE" id="PS01142">
    <property type="entry name" value="T2SP_N"/>
    <property type="match status" value="1"/>
</dbReference>
<dbReference type="GO" id="GO:0015628">
    <property type="term" value="P:protein secretion by the type II secretion system"/>
    <property type="evidence" value="ECO:0007669"/>
    <property type="project" value="InterPro"/>
</dbReference>
<dbReference type="AlphaFoldDB" id="A0A5C8KM52"/>
<dbReference type="OrthoDB" id="5959533at2"/>